<dbReference type="AlphaFoldDB" id="A0A2P2P8R1"/>
<proteinExistence type="predicted"/>
<protein>
    <submittedName>
        <fullName evidence="1">Uncharacterized protein</fullName>
    </submittedName>
</protein>
<dbReference type="EMBL" id="GGEC01070664">
    <property type="protein sequence ID" value="MBX51148.1"/>
    <property type="molecule type" value="Transcribed_RNA"/>
</dbReference>
<accession>A0A2P2P8R1</accession>
<sequence length="68" mass="7953">MPPATHIIKSLRKMIPKVIICRKLHSLKIIIIKGRPMHVKFIFNQQQSATPILRTQSKVIAWAFWSFD</sequence>
<reference evidence="1" key="1">
    <citation type="submission" date="2018-02" db="EMBL/GenBank/DDBJ databases">
        <title>Rhizophora mucronata_Transcriptome.</title>
        <authorList>
            <person name="Meera S.P."/>
            <person name="Sreeshan A."/>
            <person name="Augustine A."/>
        </authorList>
    </citation>
    <scope>NUCLEOTIDE SEQUENCE</scope>
    <source>
        <tissue evidence="1">Leaf</tissue>
    </source>
</reference>
<evidence type="ECO:0000313" key="1">
    <source>
        <dbReference type="EMBL" id="MBX51148.1"/>
    </source>
</evidence>
<organism evidence="1">
    <name type="scientific">Rhizophora mucronata</name>
    <name type="common">Asiatic mangrove</name>
    <dbReference type="NCBI Taxonomy" id="61149"/>
    <lineage>
        <taxon>Eukaryota</taxon>
        <taxon>Viridiplantae</taxon>
        <taxon>Streptophyta</taxon>
        <taxon>Embryophyta</taxon>
        <taxon>Tracheophyta</taxon>
        <taxon>Spermatophyta</taxon>
        <taxon>Magnoliopsida</taxon>
        <taxon>eudicotyledons</taxon>
        <taxon>Gunneridae</taxon>
        <taxon>Pentapetalae</taxon>
        <taxon>rosids</taxon>
        <taxon>fabids</taxon>
        <taxon>Malpighiales</taxon>
        <taxon>Rhizophoraceae</taxon>
        <taxon>Rhizophora</taxon>
    </lineage>
</organism>
<name>A0A2P2P8R1_RHIMU</name>